<evidence type="ECO:0000313" key="13">
    <source>
        <dbReference type="EMBL" id="KXA38299.1"/>
    </source>
</evidence>
<organism evidence="15 17">
    <name type="scientific">Staphylococcus lugdunensis</name>
    <dbReference type="NCBI Taxonomy" id="28035"/>
    <lineage>
        <taxon>Bacteria</taxon>
        <taxon>Bacillati</taxon>
        <taxon>Bacillota</taxon>
        <taxon>Bacilli</taxon>
        <taxon>Bacillales</taxon>
        <taxon>Staphylococcaceae</taxon>
        <taxon>Staphylococcus</taxon>
    </lineage>
</organism>
<dbReference type="InterPro" id="IPR050083">
    <property type="entry name" value="HtpX_protease"/>
</dbReference>
<evidence type="ECO:0000313" key="14">
    <source>
        <dbReference type="EMBL" id="QEX37615.1"/>
    </source>
</evidence>
<keyword evidence="1" id="KW-1003">Cell membrane</keyword>
<evidence type="ECO:0000256" key="11">
    <source>
        <dbReference type="SAM" id="Phobius"/>
    </source>
</evidence>
<dbReference type="Proteomes" id="UP000325462">
    <property type="component" value="Chromosome"/>
</dbReference>
<evidence type="ECO:0000256" key="8">
    <source>
        <dbReference type="ARBA" id="ARBA00023049"/>
    </source>
</evidence>
<reference evidence="15 17" key="2">
    <citation type="journal article" date="2019" name="Sci. Transl. Med.">
        <title>Quorum sensing between bacterial species on the skin protects against epidermal injury in atopic dermatitis.</title>
        <authorList>
            <person name="Williams M.R."/>
        </authorList>
    </citation>
    <scope>NUCLEOTIDE SEQUENCE [LARGE SCALE GENOMIC DNA]</scope>
    <source>
        <strain evidence="15 17">E7</strain>
    </source>
</reference>
<dbReference type="Proteomes" id="UP000293637">
    <property type="component" value="Unassembled WGS sequence"/>
</dbReference>
<evidence type="ECO:0000313" key="15">
    <source>
        <dbReference type="EMBL" id="TBW73559.1"/>
    </source>
</evidence>
<evidence type="ECO:0000256" key="1">
    <source>
        <dbReference type="ARBA" id="ARBA00022475"/>
    </source>
</evidence>
<evidence type="ECO:0000313" key="16">
    <source>
        <dbReference type="Proteomes" id="UP000070063"/>
    </source>
</evidence>
<evidence type="ECO:0000313" key="18">
    <source>
        <dbReference type="Proteomes" id="UP000325462"/>
    </source>
</evidence>
<reference evidence="14 18" key="3">
    <citation type="submission" date="2019-07" db="EMBL/GenBank/DDBJ databases">
        <title>Comparative genome analysis of staphylococcus lugdunensis shows clonal complex-dependent diversity of the putative virulence factor, ess/type vii locus.</title>
        <authorList>
            <person name="Lebeurre J."/>
            <person name="Dahyot S."/>
            <person name="Diene S."/>
            <person name="Paulay A."/>
            <person name="Aubourg M."/>
            <person name="Argemi X."/>
            <person name="Giard J.-C."/>
            <person name="Tournier I."/>
            <person name="Francois P."/>
            <person name="Pestel-Caron M."/>
        </authorList>
    </citation>
    <scope>NUCLEOTIDE SEQUENCE [LARGE SCALE GENOMIC DNA]</scope>
    <source>
        <strain evidence="14 18">SL13</strain>
    </source>
</reference>
<keyword evidence="8 10" id="KW-0482">Metalloprotease</keyword>
<dbReference type="EMBL" id="SCHB01000001">
    <property type="protein sequence ID" value="TBW73559.1"/>
    <property type="molecule type" value="Genomic_DNA"/>
</dbReference>
<dbReference type="PANTHER" id="PTHR43221:SF2">
    <property type="entry name" value="PROTEASE HTPX HOMOLOG"/>
    <property type="match status" value="1"/>
</dbReference>
<evidence type="ECO:0000256" key="2">
    <source>
        <dbReference type="ARBA" id="ARBA00022670"/>
    </source>
</evidence>
<evidence type="ECO:0000256" key="6">
    <source>
        <dbReference type="ARBA" id="ARBA00022833"/>
    </source>
</evidence>
<evidence type="ECO:0000256" key="10">
    <source>
        <dbReference type="RuleBase" id="RU003983"/>
    </source>
</evidence>
<keyword evidence="2 10" id="KW-0645">Protease</keyword>
<dbReference type="Gene3D" id="3.30.2010.10">
    <property type="entry name" value="Metalloproteases ('zincins'), catalytic domain"/>
    <property type="match status" value="1"/>
</dbReference>
<keyword evidence="18" id="KW-1185">Reference proteome</keyword>
<dbReference type="Pfam" id="PF01435">
    <property type="entry name" value="Peptidase_M48"/>
    <property type="match status" value="1"/>
</dbReference>
<dbReference type="Proteomes" id="UP000070063">
    <property type="component" value="Unassembled WGS sequence"/>
</dbReference>
<dbReference type="InterPro" id="IPR001915">
    <property type="entry name" value="Peptidase_M48"/>
</dbReference>
<comment type="cofactor">
    <cofactor evidence="10">
        <name>Zn(2+)</name>
        <dbReference type="ChEBI" id="CHEBI:29105"/>
    </cofactor>
    <text evidence="10">Binds 1 zinc ion per subunit.</text>
</comment>
<dbReference type="PANTHER" id="PTHR43221">
    <property type="entry name" value="PROTEASE HTPX"/>
    <property type="match status" value="1"/>
</dbReference>
<feature type="transmembrane region" description="Helical" evidence="11">
    <location>
        <begin position="163"/>
        <end position="187"/>
    </location>
</feature>
<feature type="domain" description="Peptidase M48" evidence="12">
    <location>
        <begin position="87"/>
        <end position="241"/>
    </location>
</feature>
<keyword evidence="9 11" id="KW-0472">Membrane</keyword>
<proteinExistence type="inferred from homology"/>
<evidence type="ECO:0000256" key="3">
    <source>
        <dbReference type="ARBA" id="ARBA00022692"/>
    </source>
</evidence>
<dbReference type="STRING" id="28035.B6N84_02185"/>
<keyword evidence="7 11" id="KW-1133">Transmembrane helix</keyword>
<dbReference type="OMA" id="IYHEVCH"/>
<comment type="similarity">
    <text evidence="10">Belongs to the peptidase M48 family.</text>
</comment>
<reference evidence="13 16" key="1">
    <citation type="submission" date="2016-01" db="EMBL/GenBank/DDBJ databases">
        <authorList>
            <person name="Mitreva M."/>
            <person name="Pepin K.H."/>
            <person name="Mihindukulasuriya K.A."/>
            <person name="Fulton R."/>
            <person name="Fronick C."/>
            <person name="O'Laughlin M."/>
            <person name="Miner T."/>
            <person name="Herter B."/>
            <person name="Rosa B.A."/>
            <person name="Cordes M."/>
            <person name="Tomlinson C."/>
            <person name="Wollam A."/>
            <person name="Palsikar V.B."/>
            <person name="Mardis E.R."/>
            <person name="Wilson R.K."/>
        </authorList>
    </citation>
    <scope>NUCLEOTIDE SEQUENCE [LARGE SCALE GENOMIC DNA]</scope>
    <source>
        <strain evidence="13 16">MJR7738</strain>
    </source>
</reference>
<dbReference type="GO" id="GO:0006508">
    <property type="term" value="P:proteolysis"/>
    <property type="evidence" value="ECO:0007669"/>
    <property type="project" value="UniProtKB-KW"/>
</dbReference>
<evidence type="ECO:0000256" key="5">
    <source>
        <dbReference type="ARBA" id="ARBA00022801"/>
    </source>
</evidence>
<sequence length="243" mass="28308">MRLIAIIFLSLVILIKFDVIQVSLLGQTEIRYLFIFAFGLVGYAFISPYMYLFLSNRTEVDRTWLQQHIPEMETQQVTTYIGELPFKPNLFASGSGHRKVIAIDRRIEQALSIEELKFFILHEYSHIKDHDILKLRLMRSVVVALIPIIALLVSRTIHFNNVLLLLIFVVIVLSLYISGFFLFFHYARLKELKCDRFAAQFTSKTAQRQAFEKFIALGIMEDTKVKLMSTHPSLQQRLNHLNI</sequence>
<dbReference type="GO" id="GO:0046872">
    <property type="term" value="F:metal ion binding"/>
    <property type="evidence" value="ECO:0007669"/>
    <property type="project" value="UniProtKB-KW"/>
</dbReference>
<dbReference type="EMBL" id="LRQI01000052">
    <property type="protein sequence ID" value="KXA38299.1"/>
    <property type="molecule type" value="Genomic_DNA"/>
</dbReference>
<evidence type="ECO:0000256" key="4">
    <source>
        <dbReference type="ARBA" id="ARBA00022723"/>
    </source>
</evidence>
<keyword evidence="3 11" id="KW-0812">Transmembrane</keyword>
<feature type="transmembrane region" description="Helical" evidence="11">
    <location>
        <begin position="137"/>
        <end position="157"/>
    </location>
</feature>
<dbReference type="GO" id="GO:0004222">
    <property type="term" value="F:metalloendopeptidase activity"/>
    <property type="evidence" value="ECO:0007669"/>
    <property type="project" value="InterPro"/>
</dbReference>
<accession>A0A133Q621</accession>
<gene>
    <name evidence="15" type="ORF">EQ812_01795</name>
    <name evidence="14" type="ORF">FO454_01280</name>
    <name evidence="13" type="ORF">HMPREF3225_01255</name>
</gene>
<evidence type="ECO:0000256" key="9">
    <source>
        <dbReference type="ARBA" id="ARBA00023136"/>
    </source>
</evidence>
<evidence type="ECO:0000259" key="12">
    <source>
        <dbReference type="Pfam" id="PF01435"/>
    </source>
</evidence>
<name>A0A133Q621_STALU</name>
<protein>
    <submittedName>
        <fullName evidence="14">M48 family metalloprotease</fullName>
    </submittedName>
    <submittedName>
        <fullName evidence="15">Peptidase M48</fullName>
    </submittedName>
    <submittedName>
        <fullName evidence="13">Peptidase, M48 family</fullName>
    </submittedName>
</protein>
<keyword evidence="4" id="KW-0479">Metal-binding</keyword>
<dbReference type="AlphaFoldDB" id="A0A133Q621"/>
<dbReference type="eggNOG" id="COG0501">
    <property type="taxonomic scope" value="Bacteria"/>
</dbReference>
<keyword evidence="5 10" id="KW-0378">Hydrolase</keyword>
<dbReference type="RefSeq" id="WP_002460433.1">
    <property type="nucleotide sequence ID" value="NZ_AP021848.1"/>
</dbReference>
<evidence type="ECO:0000313" key="17">
    <source>
        <dbReference type="Proteomes" id="UP000293637"/>
    </source>
</evidence>
<keyword evidence="6 10" id="KW-0862">Zinc</keyword>
<feature type="transmembrane region" description="Helical" evidence="11">
    <location>
        <begin position="33"/>
        <end position="54"/>
    </location>
</feature>
<dbReference type="EMBL" id="CP041722">
    <property type="protein sequence ID" value="QEX37615.1"/>
    <property type="molecule type" value="Genomic_DNA"/>
</dbReference>
<dbReference type="GeneID" id="58091194"/>
<evidence type="ECO:0000256" key="7">
    <source>
        <dbReference type="ARBA" id="ARBA00022989"/>
    </source>
</evidence>